<organism evidence="14 15">
    <name type="scientific">Limulus polyphemus</name>
    <name type="common">Atlantic horseshoe crab</name>
    <dbReference type="NCBI Taxonomy" id="6850"/>
    <lineage>
        <taxon>Eukaryota</taxon>
        <taxon>Metazoa</taxon>
        <taxon>Ecdysozoa</taxon>
        <taxon>Arthropoda</taxon>
        <taxon>Chelicerata</taxon>
        <taxon>Merostomata</taxon>
        <taxon>Xiphosura</taxon>
        <taxon>Limulidae</taxon>
        <taxon>Limulus</taxon>
    </lineage>
</organism>
<dbReference type="SMART" id="SM00109">
    <property type="entry name" value="C1"/>
    <property type="match status" value="2"/>
</dbReference>
<evidence type="ECO:0000313" key="14">
    <source>
        <dbReference type="Proteomes" id="UP000694941"/>
    </source>
</evidence>
<evidence type="ECO:0000259" key="13">
    <source>
        <dbReference type="PROSITE" id="PS50146"/>
    </source>
</evidence>
<keyword evidence="14" id="KW-1185">Reference proteome</keyword>
<dbReference type="InterPro" id="IPR002219">
    <property type="entry name" value="PKC_DAG/PE"/>
</dbReference>
<dbReference type="InterPro" id="IPR001206">
    <property type="entry name" value="Diacylglycerol_kinase_cat_dom"/>
</dbReference>
<evidence type="ECO:0000256" key="11">
    <source>
        <dbReference type="SAM" id="Phobius"/>
    </source>
</evidence>
<feature type="transmembrane region" description="Helical" evidence="11">
    <location>
        <begin position="26"/>
        <end position="45"/>
    </location>
</feature>
<feature type="domain" description="DAGKc" evidence="13">
    <location>
        <begin position="214"/>
        <end position="351"/>
    </location>
</feature>
<proteinExistence type="inferred from homology"/>
<evidence type="ECO:0000259" key="12">
    <source>
        <dbReference type="PROSITE" id="PS50081"/>
    </source>
</evidence>
<evidence type="ECO:0000256" key="7">
    <source>
        <dbReference type="ARBA" id="ARBA00022777"/>
    </source>
</evidence>
<dbReference type="InterPro" id="IPR016064">
    <property type="entry name" value="NAD/diacylglycerol_kinase_sf"/>
</dbReference>
<dbReference type="Pfam" id="PF00609">
    <property type="entry name" value="DAGK_acc"/>
    <property type="match status" value="1"/>
</dbReference>
<dbReference type="RefSeq" id="XP_022249385.1">
    <property type="nucleotide sequence ID" value="XM_022393677.1"/>
</dbReference>
<keyword evidence="3 10" id="KW-0808">Transferase</keyword>
<comment type="catalytic activity">
    <reaction evidence="1 10">
        <text>a 1,2-diacyl-sn-glycerol + ATP = a 1,2-diacyl-sn-glycero-3-phosphate + ADP + H(+)</text>
        <dbReference type="Rhea" id="RHEA:10272"/>
        <dbReference type="ChEBI" id="CHEBI:15378"/>
        <dbReference type="ChEBI" id="CHEBI:17815"/>
        <dbReference type="ChEBI" id="CHEBI:30616"/>
        <dbReference type="ChEBI" id="CHEBI:58608"/>
        <dbReference type="ChEBI" id="CHEBI:456216"/>
        <dbReference type="EC" id="2.7.1.107"/>
    </reaction>
</comment>
<evidence type="ECO:0000256" key="4">
    <source>
        <dbReference type="ARBA" id="ARBA00022723"/>
    </source>
</evidence>
<keyword evidence="9 10" id="KW-0067">ATP-binding</keyword>
<name>A0ABM1T0H9_LIMPO</name>
<dbReference type="EC" id="2.7.1.107" evidence="10"/>
<dbReference type="InterPro" id="IPR046349">
    <property type="entry name" value="C1-like_sf"/>
</dbReference>
<dbReference type="CDD" id="cd20853">
    <property type="entry name" value="C1_DGKepsilon_typeIII_rpt2"/>
    <property type="match status" value="1"/>
</dbReference>
<evidence type="ECO:0000256" key="9">
    <source>
        <dbReference type="ARBA" id="ARBA00022840"/>
    </source>
</evidence>
<keyword evidence="6 10" id="KW-0547">Nucleotide-binding</keyword>
<dbReference type="Gene3D" id="2.60.200.40">
    <property type="match status" value="1"/>
</dbReference>
<keyword evidence="8" id="KW-0862">Zinc</keyword>
<dbReference type="CDD" id="cd20801">
    <property type="entry name" value="C1_DGKepsilon_typeIII_rpt1"/>
    <property type="match status" value="1"/>
</dbReference>
<keyword evidence="11" id="KW-0812">Transmembrane</keyword>
<dbReference type="InterPro" id="IPR017438">
    <property type="entry name" value="ATP-NAD_kinase_N"/>
</dbReference>
<comment type="similarity">
    <text evidence="2 10">Belongs to the eukaryotic diacylglycerol kinase family.</text>
</comment>
<dbReference type="SUPFAM" id="SSF111331">
    <property type="entry name" value="NAD kinase/diacylglycerol kinase-like"/>
    <property type="match status" value="1"/>
</dbReference>
<evidence type="ECO:0000313" key="15">
    <source>
        <dbReference type="RefSeq" id="XP_022249385.1"/>
    </source>
</evidence>
<dbReference type="PANTHER" id="PTHR11255:SF118">
    <property type="entry name" value="DIACYLGLYCEROL KINASE EPSILON"/>
    <property type="match status" value="1"/>
</dbReference>
<evidence type="ECO:0000256" key="3">
    <source>
        <dbReference type="ARBA" id="ARBA00022679"/>
    </source>
</evidence>
<dbReference type="PROSITE" id="PS50146">
    <property type="entry name" value="DAGK"/>
    <property type="match status" value="1"/>
</dbReference>
<dbReference type="InterPro" id="IPR037607">
    <property type="entry name" value="DGK"/>
</dbReference>
<reference evidence="15" key="1">
    <citation type="submission" date="2025-08" db="UniProtKB">
        <authorList>
            <consortium name="RefSeq"/>
        </authorList>
    </citation>
    <scope>IDENTIFICATION</scope>
    <source>
        <tissue evidence="15">Muscle</tissue>
    </source>
</reference>
<dbReference type="Pfam" id="PF00781">
    <property type="entry name" value="DAGK_cat"/>
    <property type="match status" value="1"/>
</dbReference>
<dbReference type="SUPFAM" id="SSF57889">
    <property type="entry name" value="Cysteine-rich domain"/>
    <property type="match status" value="2"/>
</dbReference>
<evidence type="ECO:0000256" key="8">
    <source>
        <dbReference type="ARBA" id="ARBA00022833"/>
    </source>
</evidence>
<evidence type="ECO:0000256" key="10">
    <source>
        <dbReference type="RuleBase" id="RU361128"/>
    </source>
</evidence>
<dbReference type="PROSITE" id="PS50081">
    <property type="entry name" value="ZF_DAG_PE_2"/>
    <property type="match status" value="2"/>
</dbReference>
<accession>A0ABM1T0H9</accession>
<dbReference type="SMART" id="SM00045">
    <property type="entry name" value="DAGKa"/>
    <property type="match status" value="1"/>
</dbReference>
<feature type="domain" description="Phorbol-ester/DAG-type" evidence="12">
    <location>
        <begin position="125"/>
        <end position="175"/>
    </location>
</feature>
<keyword evidence="5" id="KW-0677">Repeat</keyword>
<dbReference type="PROSITE" id="PS00479">
    <property type="entry name" value="ZF_DAG_PE_1"/>
    <property type="match status" value="1"/>
</dbReference>
<keyword evidence="11" id="KW-0472">Membrane</keyword>
<feature type="domain" description="Phorbol-ester/DAG-type" evidence="12">
    <location>
        <begin position="64"/>
        <end position="113"/>
    </location>
</feature>
<dbReference type="GeneID" id="106465750"/>
<dbReference type="Gene3D" id="3.40.50.10330">
    <property type="entry name" value="Probable inorganic polyphosphate/atp-NAD kinase, domain 1"/>
    <property type="match status" value="1"/>
</dbReference>
<dbReference type="Proteomes" id="UP000694941">
    <property type="component" value="Unplaced"/>
</dbReference>
<evidence type="ECO:0000256" key="2">
    <source>
        <dbReference type="ARBA" id="ARBA00009280"/>
    </source>
</evidence>
<keyword evidence="7 10" id="KW-0418">Kinase</keyword>
<dbReference type="Pfam" id="PF00130">
    <property type="entry name" value="C1_1"/>
    <property type="match status" value="1"/>
</dbReference>
<dbReference type="PANTHER" id="PTHR11255">
    <property type="entry name" value="DIACYLGLYCEROL KINASE"/>
    <property type="match status" value="1"/>
</dbReference>
<evidence type="ECO:0000256" key="6">
    <source>
        <dbReference type="ARBA" id="ARBA00022741"/>
    </source>
</evidence>
<keyword evidence="11" id="KW-1133">Transmembrane helix</keyword>
<keyword evidence="4" id="KW-0479">Metal-binding</keyword>
<protein>
    <recommendedName>
        <fullName evidence="10">Diacylglycerol kinase</fullName>
        <shortName evidence="10">DAG kinase</shortName>
        <ecNumber evidence="10">2.7.1.107</ecNumber>
    </recommendedName>
</protein>
<evidence type="ECO:0000256" key="5">
    <source>
        <dbReference type="ARBA" id="ARBA00022737"/>
    </source>
</evidence>
<sequence length="544" mass="61256">MYSKGRLTEESFSVKMWLLTNEEMATTYQVSLFAGAFMVLALVVWRISRRQRHYEVPARDIRKGHRWCQVDILSHTAYCNVCEGLIVDGWYCDSCGVCADHGCFRKADKGISCKFLSRAGNSSIKHHWVKGNLPLGSICDVCEGECGFQALTDFRCCWCQRTVHTCCQPMMAEICDFGRFKSFIVPPYCVRLKLVGLKGRRHLVVSEVRLPNFRPWCPLIVIANAKSGNNEGDLILRAFRGILNTAQVIDLHDLPPESGLEWCNLVPDQTCRVLVAGGDGTVGWVLNAIQKLKLFPQPQVCILPLGTGNDLSRVLGWGDGYSGNIDVKNILDQIASSTCVKLDRWKVKLSSERHLGIPIPSREILMNNYASVGVDALVTLNFHKTRESKFYLYSSRLLNKFLYLSYGTKDILERECKNLHQKLELQLDGKPVNLPELEAIVILNIPSWGAGVRPWQMGSRASELQPLRFDDGILEVIGIYSSFHIAQLQVGLSEPLRLGRAKEIKLSLHEKVPMQVDGEPWEQHPADITVTYNGQVTMLSNFKN</sequence>
<dbReference type="SMART" id="SM00046">
    <property type="entry name" value="DAGKc"/>
    <property type="match status" value="1"/>
</dbReference>
<dbReference type="Gene3D" id="3.30.60.20">
    <property type="match status" value="1"/>
</dbReference>
<gene>
    <name evidence="15" type="primary">LOC106465750</name>
</gene>
<dbReference type="InterPro" id="IPR000756">
    <property type="entry name" value="Diacylglycerol_kin_accessory"/>
</dbReference>
<evidence type="ECO:0000256" key="1">
    <source>
        <dbReference type="ARBA" id="ARBA00001383"/>
    </source>
</evidence>